<dbReference type="AlphaFoldDB" id="A0A1Y4V3G5"/>
<proteinExistence type="predicted"/>
<evidence type="ECO:0000313" key="1">
    <source>
        <dbReference type="EMBL" id="OUQ64619.1"/>
    </source>
</evidence>
<gene>
    <name evidence="1" type="ORF">B5E52_16935</name>
</gene>
<dbReference type="RefSeq" id="WP_087318690.1">
    <property type="nucleotide sequence ID" value="NZ_NFLW01000036.1"/>
</dbReference>
<dbReference type="Proteomes" id="UP000196036">
    <property type="component" value="Unassembled WGS sequence"/>
</dbReference>
<accession>A0A1Y4V3G5</accession>
<evidence type="ECO:0008006" key="3">
    <source>
        <dbReference type="Google" id="ProtNLM"/>
    </source>
</evidence>
<dbReference type="EMBL" id="NFLW01000036">
    <property type="protein sequence ID" value="OUQ64619.1"/>
    <property type="molecule type" value="Genomic_DNA"/>
</dbReference>
<organism evidence="1 2">
    <name type="scientific">Bacteroides xylanisolvens</name>
    <dbReference type="NCBI Taxonomy" id="371601"/>
    <lineage>
        <taxon>Bacteria</taxon>
        <taxon>Pseudomonadati</taxon>
        <taxon>Bacteroidota</taxon>
        <taxon>Bacteroidia</taxon>
        <taxon>Bacteroidales</taxon>
        <taxon>Bacteroidaceae</taxon>
        <taxon>Bacteroides</taxon>
    </lineage>
</organism>
<comment type="caution">
    <text evidence="1">The sequence shown here is derived from an EMBL/GenBank/DDBJ whole genome shotgun (WGS) entry which is preliminary data.</text>
</comment>
<evidence type="ECO:0000313" key="2">
    <source>
        <dbReference type="Proteomes" id="UP000196036"/>
    </source>
</evidence>
<sequence>MKAKIKIIPGMRFGRLVTIKKVEKLPNDKDKHFKWLCQCDCGSTSVVRSSALRKGETKSCGCLLKETAAKNSKSCITHGLAFKTPLYTIWAGMKQRCYYVKSKHYKDYGGRGICICHDWRENFKSFYDWALNNGYKKGLTIDRIDYNGNYEPLNCRWVTIKEQSRNKRSNCLVEYNGQQKTLIEWCETLGLKYSTVTSRINKYHWSIDKALGKTVRKYNNGSRLIN</sequence>
<protein>
    <recommendedName>
        <fullName evidence="3">AP2 domain-containing protein</fullName>
    </recommendedName>
</protein>
<reference evidence="2" key="1">
    <citation type="submission" date="2017-04" db="EMBL/GenBank/DDBJ databases">
        <title>Function of individual gut microbiota members based on whole genome sequencing of pure cultures obtained from chicken caecum.</title>
        <authorList>
            <person name="Medvecky M."/>
            <person name="Cejkova D."/>
            <person name="Polansky O."/>
            <person name="Karasova D."/>
            <person name="Kubasova T."/>
            <person name="Cizek A."/>
            <person name="Rychlik I."/>
        </authorList>
    </citation>
    <scope>NUCLEOTIDE SEQUENCE [LARGE SCALE GENOMIC DNA]</scope>
    <source>
        <strain evidence="2">An109</strain>
    </source>
</reference>
<name>A0A1Y4V3G5_9BACE</name>